<dbReference type="EMBL" id="BKCJ011123600">
    <property type="protein sequence ID" value="GFC89937.1"/>
    <property type="molecule type" value="Genomic_DNA"/>
</dbReference>
<evidence type="ECO:0000313" key="2">
    <source>
        <dbReference type="EMBL" id="GFC89937.1"/>
    </source>
</evidence>
<feature type="non-terminal residue" evidence="2">
    <location>
        <position position="192"/>
    </location>
</feature>
<feature type="compositionally biased region" description="Basic residues" evidence="1">
    <location>
        <begin position="1"/>
        <end position="11"/>
    </location>
</feature>
<sequence length="192" mass="19761">HRGRWLRHHLPGRVSDATAQNLPRRPGDAGAQGRPPARQRRARLHQQHAGEVGAGPAGVDAVRGPRTHRGERHAAGFAGDGRRGTGLQRAAAGAGGAAHCLAAARRGRLAAPPHRHEHRAGFGADHAGSGSLAGSHVLAVFGPHRRAGAKPASAAAHCGARRAGPHRNHGVGAVAGPRKLQLHQSCGWLVGV</sequence>
<gene>
    <name evidence="2" type="ORF">Tci_861907</name>
</gene>
<proteinExistence type="predicted"/>
<accession>A0A699RXQ3</accession>
<reference evidence="2" key="1">
    <citation type="journal article" date="2019" name="Sci. Rep.">
        <title>Draft genome of Tanacetum cinerariifolium, the natural source of mosquito coil.</title>
        <authorList>
            <person name="Yamashiro T."/>
            <person name="Shiraishi A."/>
            <person name="Satake H."/>
            <person name="Nakayama K."/>
        </authorList>
    </citation>
    <scope>NUCLEOTIDE SEQUENCE</scope>
</reference>
<protein>
    <submittedName>
        <fullName evidence="2">Uncharacterized protein</fullName>
    </submittedName>
</protein>
<comment type="caution">
    <text evidence="2">The sequence shown here is derived from an EMBL/GenBank/DDBJ whole genome shotgun (WGS) entry which is preliminary data.</text>
</comment>
<name>A0A699RXQ3_TANCI</name>
<feature type="compositionally biased region" description="Basic residues" evidence="1">
    <location>
        <begin position="37"/>
        <end position="46"/>
    </location>
</feature>
<feature type="non-terminal residue" evidence="2">
    <location>
        <position position="1"/>
    </location>
</feature>
<organism evidence="2">
    <name type="scientific">Tanacetum cinerariifolium</name>
    <name type="common">Dalmatian daisy</name>
    <name type="synonym">Chrysanthemum cinerariifolium</name>
    <dbReference type="NCBI Taxonomy" id="118510"/>
    <lineage>
        <taxon>Eukaryota</taxon>
        <taxon>Viridiplantae</taxon>
        <taxon>Streptophyta</taxon>
        <taxon>Embryophyta</taxon>
        <taxon>Tracheophyta</taxon>
        <taxon>Spermatophyta</taxon>
        <taxon>Magnoliopsida</taxon>
        <taxon>eudicotyledons</taxon>
        <taxon>Gunneridae</taxon>
        <taxon>Pentapetalae</taxon>
        <taxon>asterids</taxon>
        <taxon>campanulids</taxon>
        <taxon>Asterales</taxon>
        <taxon>Asteraceae</taxon>
        <taxon>Asteroideae</taxon>
        <taxon>Anthemideae</taxon>
        <taxon>Anthemidinae</taxon>
        <taxon>Tanacetum</taxon>
    </lineage>
</organism>
<evidence type="ECO:0000256" key="1">
    <source>
        <dbReference type="SAM" id="MobiDB-lite"/>
    </source>
</evidence>
<feature type="region of interest" description="Disordered" evidence="1">
    <location>
        <begin position="1"/>
        <end position="87"/>
    </location>
</feature>
<dbReference type="AlphaFoldDB" id="A0A699RXQ3"/>